<dbReference type="AlphaFoldDB" id="A0A834GLM5"/>
<sequence>MASMGDQLEEIWTKEEDDEGMSGVVGTEKKLQEPQPGVSPREVRLLAPEDVVGWKKFQQKQCVTGEIGETCSQGYRPYFQYHKDIPVTEAGEEEEDLEWMACHDKDLPKCSMYSSLKDGKDKTRVMAAAKGAAFLAHASFSCIYWSYLEDVFSEIPDIFEKVKQDVLLAIIKFALTIHDLEFFARIAFNENIKAERMKFLQDLKVAPPKTTAKAIHDIATGEMNFGNFCLLLERDVGYILAVRGGHLESWERNLGEYVADAYTWEFEDVNMPETLVDTTISVMKKISPLKRDCAMHLIMELKNENCCCVLNALLHEFWRDIDVSHLQDSTHVPSTDFNGFLSCILESVTRLVEWRLLELRESMCSVVFPLLFGAFGDCTGDVIDVVMHADCERRWEGKNFIGTHHLLLGLLRSRIAESVRKFGRFRVDSKESSMHSYEVYSAAEYVTIIFGDDKMKLEHLFLAIMVVNHEINDLQNTIKGLSVEEYILVVQERMLGGLDINLGSLDAMAFVGNGIATEGEGETWNASLTSKLVGEFFEDTKEFMDPWSVGGPLSIECKSYELPIIRGNGGEEEMEGGKLSIGGCAGEEAWYDHLSSRKESESFAI</sequence>
<feature type="region of interest" description="Disordered" evidence="1">
    <location>
        <begin position="1"/>
        <end position="41"/>
    </location>
</feature>
<dbReference type="OrthoDB" id="1632597at2759"/>
<keyword evidence="3" id="KW-1185">Reference proteome</keyword>
<accession>A0A834GLM5</accession>
<organism evidence="2 3">
    <name type="scientific">Rhododendron simsii</name>
    <name type="common">Sims's rhododendron</name>
    <dbReference type="NCBI Taxonomy" id="118357"/>
    <lineage>
        <taxon>Eukaryota</taxon>
        <taxon>Viridiplantae</taxon>
        <taxon>Streptophyta</taxon>
        <taxon>Embryophyta</taxon>
        <taxon>Tracheophyta</taxon>
        <taxon>Spermatophyta</taxon>
        <taxon>Magnoliopsida</taxon>
        <taxon>eudicotyledons</taxon>
        <taxon>Gunneridae</taxon>
        <taxon>Pentapetalae</taxon>
        <taxon>asterids</taxon>
        <taxon>Ericales</taxon>
        <taxon>Ericaceae</taxon>
        <taxon>Ericoideae</taxon>
        <taxon>Rhodoreae</taxon>
        <taxon>Rhododendron</taxon>
    </lineage>
</organism>
<comment type="caution">
    <text evidence="2">The sequence shown here is derived from an EMBL/GenBank/DDBJ whole genome shotgun (WGS) entry which is preliminary data.</text>
</comment>
<dbReference type="EMBL" id="WJXA01000009">
    <property type="protein sequence ID" value="KAF7133574.1"/>
    <property type="molecule type" value="Genomic_DNA"/>
</dbReference>
<name>A0A834GLM5_RHOSS</name>
<reference evidence="2" key="1">
    <citation type="submission" date="2019-11" db="EMBL/GenBank/DDBJ databases">
        <authorList>
            <person name="Liu Y."/>
            <person name="Hou J."/>
            <person name="Li T.-Q."/>
            <person name="Guan C.-H."/>
            <person name="Wu X."/>
            <person name="Wu H.-Z."/>
            <person name="Ling F."/>
            <person name="Zhang R."/>
            <person name="Shi X.-G."/>
            <person name="Ren J.-P."/>
            <person name="Chen E.-F."/>
            <person name="Sun J.-M."/>
        </authorList>
    </citation>
    <scope>NUCLEOTIDE SEQUENCE</scope>
    <source>
        <strain evidence="2">Adult_tree_wgs_1</strain>
        <tissue evidence="2">Leaves</tissue>
    </source>
</reference>
<evidence type="ECO:0000313" key="2">
    <source>
        <dbReference type="EMBL" id="KAF7133574.1"/>
    </source>
</evidence>
<protein>
    <submittedName>
        <fullName evidence="2">Uncharacterized protein</fullName>
    </submittedName>
</protein>
<gene>
    <name evidence="2" type="ORF">RHSIM_Rhsim09G0160400</name>
</gene>
<evidence type="ECO:0000313" key="3">
    <source>
        <dbReference type="Proteomes" id="UP000626092"/>
    </source>
</evidence>
<dbReference type="Proteomes" id="UP000626092">
    <property type="component" value="Unassembled WGS sequence"/>
</dbReference>
<proteinExistence type="predicted"/>
<evidence type="ECO:0000256" key="1">
    <source>
        <dbReference type="SAM" id="MobiDB-lite"/>
    </source>
</evidence>